<evidence type="ECO:0000259" key="5">
    <source>
        <dbReference type="Pfam" id="PF00551"/>
    </source>
</evidence>
<dbReference type="UniPathway" id="UPA00074">
    <property type="reaction ID" value="UER00126"/>
</dbReference>
<dbReference type="InterPro" id="IPR002376">
    <property type="entry name" value="Formyl_transf_N"/>
</dbReference>
<dbReference type="SUPFAM" id="SSF53328">
    <property type="entry name" value="Formyltransferase"/>
    <property type="match status" value="1"/>
</dbReference>
<dbReference type="NCBIfam" id="TIGR00639">
    <property type="entry name" value="PurN"/>
    <property type="match status" value="1"/>
</dbReference>
<dbReference type="HAMAP" id="MF_01930">
    <property type="entry name" value="PurN"/>
    <property type="match status" value="1"/>
</dbReference>
<dbReference type="Pfam" id="PF00551">
    <property type="entry name" value="Formyl_trans_N"/>
    <property type="match status" value="1"/>
</dbReference>
<feature type="binding site" evidence="4">
    <location>
        <position position="129"/>
    </location>
    <ligand>
        <name>(6R)-10-formyltetrahydrofolate</name>
        <dbReference type="ChEBI" id="CHEBI:195366"/>
    </ligand>
</feature>
<dbReference type="EMBL" id="LSDD01000133">
    <property type="protein sequence ID" value="KXB61401.1"/>
    <property type="molecule type" value="Genomic_DNA"/>
</dbReference>
<dbReference type="GO" id="GO:0004644">
    <property type="term" value="F:phosphoribosylglycinamide formyltransferase activity"/>
    <property type="evidence" value="ECO:0007669"/>
    <property type="project" value="UniProtKB-UniRule"/>
</dbReference>
<keyword evidence="2 4" id="KW-0808">Transferase</keyword>
<comment type="caution">
    <text evidence="6">The sequence shown here is derived from an EMBL/GenBank/DDBJ whole genome shotgun (WGS) entry which is preliminary data.</text>
</comment>
<comment type="similarity">
    <text evidence="4">Belongs to the GART family.</text>
</comment>
<dbReference type="PANTHER" id="PTHR43369:SF2">
    <property type="entry name" value="PHOSPHORIBOSYLGLYCINAMIDE FORMYLTRANSFERASE"/>
    <property type="match status" value="1"/>
</dbReference>
<dbReference type="PATRIC" id="fig|157687.3.peg.1764"/>
<protein>
    <recommendedName>
        <fullName evidence="4">Phosphoribosylglycinamide formyltransferase</fullName>
        <ecNumber evidence="4">2.1.2.2</ecNumber>
    </recommendedName>
    <alternativeName>
        <fullName evidence="4">5'-phosphoribosylglycinamide transformylase</fullName>
    </alternativeName>
    <alternativeName>
        <fullName evidence="4">GAR transformylase</fullName>
        <shortName evidence="4">GART</shortName>
    </alternativeName>
</protein>
<dbReference type="GO" id="GO:0005829">
    <property type="term" value="C:cytosol"/>
    <property type="evidence" value="ECO:0007669"/>
    <property type="project" value="TreeGrafter"/>
</dbReference>
<keyword evidence="7" id="KW-1185">Reference proteome</keyword>
<keyword evidence="3 4" id="KW-0658">Purine biosynthesis</keyword>
<gene>
    <name evidence="4" type="primary">purN</name>
    <name evidence="6" type="ORF">HMPREF3180_01771</name>
</gene>
<dbReference type="Proteomes" id="UP000070483">
    <property type="component" value="Unassembled WGS sequence"/>
</dbReference>
<dbReference type="STRING" id="157687.HMPREF3180_01771"/>
<dbReference type="CDD" id="cd08645">
    <property type="entry name" value="FMT_core_GART"/>
    <property type="match status" value="1"/>
</dbReference>
<organism evidence="6 7">
    <name type="scientific">Leptotrichia wadei</name>
    <dbReference type="NCBI Taxonomy" id="157687"/>
    <lineage>
        <taxon>Bacteria</taxon>
        <taxon>Fusobacteriati</taxon>
        <taxon>Fusobacteriota</taxon>
        <taxon>Fusobacteriia</taxon>
        <taxon>Fusobacteriales</taxon>
        <taxon>Leptotrichiaceae</taxon>
        <taxon>Leptotrichia</taxon>
    </lineage>
</organism>
<evidence type="ECO:0000256" key="3">
    <source>
        <dbReference type="ARBA" id="ARBA00022755"/>
    </source>
</evidence>
<accession>A0A134A149</accession>
<sequence length="215" mass="24276">MICLKNKDNKNKFKESEKMSNKNKKRIAVLVSGGGSNLQSIIDNIKQGNLNCEISYVIADRECYGLERAEKHGIKNVLLDRKVLKEKLSDKISNVLENDDEKTDYIVLAGYLSILSTEFIKKWSRKIINIHPSLLPKFGGKGMYGMNVHRAVIEAKETESGCTIHFVDTGVDTGEIILQIKVPVLTDDTPEVLQKRVLEKEHVLLIEGIKKLLEK</sequence>
<evidence type="ECO:0000256" key="2">
    <source>
        <dbReference type="ARBA" id="ARBA00022679"/>
    </source>
</evidence>
<dbReference type="EC" id="2.1.2.2" evidence="4"/>
<comment type="catalytic activity">
    <reaction evidence="4">
        <text>N(1)-(5-phospho-beta-D-ribosyl)glycinamide + (6R)-10-formyltetrahydrofolate = N(2)-formyl-N(1)-(5-phospho-beta-D-ribosyl)glycinamide + (6S)-5,6,7,8-tetrahydrofolate + H(+)</text>
        <dbReference type="Rhea" id="RHEA:15053"/>
        <dbReference type="ChEBI" id="CHEBI:15378"/>
        <dbReference type="ChEBI" id="CHEBI:57453"/>
        <dbReference type="ChEBI" id="CHEBI:143788"/>
        <dbReference type="ChEBI" id="CHEBI:147286"/>
        <dbReference type="ChEBI" id="CHEBI:195366"/>
        <dbReference type="EC" id="2.1.2.2"/>
    </reaction>
</comment>
<evidence type="ECO:0000256" key="1">
    <source>
        <dbReference type="ARBA" id="ARBA00005054"/>
    </source>
</evidence>
<name>A0A134A149_9FUSO</name>
<feature type="binding site" evidence="4">
    <location>
        <begin position="35"/>
        <end position="37"/>
    </location>
    <ligand>
        <name>N(1)-(5-phospho-beta-D-ribosyl)glycinamide</name>
        <dbReference type="ChEBI" id="CHEBI:143788"/>
    </ligand>
</feature>
<dbReference type="InterPro" id="IPR036477">
    <property type="entry name" value="Formyl_transf_N_sf"/>
</dbReference>
<evidence type="ECO:0000313" key="6">
    <source>
        <dbReference type="EMBL" id="KXB61401.1"/>
    </source>
</evidence>
<dbReference type="PANTHER" id="PTHR43369">
    <property type="entry name" value="PHOSPHORIBOSYLGLYCINAMIDE FORMYLTRANSFERASE"/>
    <property type="match status" value="1"/>
</dbReference>
<dbReference type="InterPro" id="IPR004607">
    <property type="entry name" value="GART"/>
</dbReference>
<feature type="binding site" evidence="4">
    <location>
        <position position="85"/>
    </location>
    <ligand>
        <name>(6R)-10-formyltetrahydrofolate</name>
        <dbReference type="ChEBI" id="CHEBI:195366"/>
    </ligand>
</feature>
<comment type="function">
    <text evidence="4">Catalyzes the transfer of a formyl group from 10-formyltetrahydrofolate to 5-phospho-ribosyl-glycinamide (GAR), producing 5-phospho-ribosyl-N-formylglycinamide (FGAR) and tetrahydrofolate.</text>
</comment>
<evidence type="ECO:0000256" key="4">
    <source>
        <dbReference type="HAMAP-Rule" id="MF_01930"/>
    </source>
</evidence>
<reference evidence="7" key="1">
    <citation type="submission" date="2016-01" db="EMBL/GenBank/DDBJ databases">
        <authorList>
            <person name="Mitreva M."/>
            <person name="Pepin K.H."/>
            <person name="Mihindukulasuriya K.A."/>
            <person name="Fulton R."/>
            <person name="Fronick C."/>
            <person name="O'Laughlin M."/>
            <person name="Miner T."/>
            <person name="Herter B."/>
            <person name="Rosa B.A."/>
            <person name="Cordes M."/>
            <person name="Tomlinson C."/>
            <person name="Wollam A."/>
            <person name="Palsikar V.B."/>
            <person name="Mardis E.R."/>
            <person name="Wilson R.K."/>
        </authorList>
    </citation>
    <scope>NUCLEOTIDE SEQUENCE [LARGE SCALE GENOMIC DNA]</scope>
    <source>
        <strain evidence="7">KA00185</strain>
    </source>
</reference>
<feature type="active site" description="Proton donor" evidence="4">
    <location>
        <position position="131"/>
    </location>
</feature>
<dbReference type="AlphaFoldDB" id="A0A134A149"/>
<proteinExistence type="inferred from homology"/>
<feature type="domain" description="Formyl transferase N-terminal" evidence="5">
    <location>
        <begin position="25"/>
        <end position="207"/>
    </location>
</feature>
<feature type="site" description="Raises pKa of active site His" evidence="4">
    <location>
        <position position="172"/>
    </location>
</feature>
<comment type="caution">
    <text evidence="4">Lacks conserved residue(s) required for the propagation of feature annotation.</text>
</comment>
<dbReference type="Gene3D" id="3.40.50.170">
    <property type="entry name" value="Formyl transferase, N-terminal domain"/>
    <property type="match status" value="1"/>
</dbReference>
<dbReference type="GO" id="GO:0006189">
    <property type="term" value="P:'de novo' IMP biosynthetic process"/>
    <property type="evidence" value="ECO:0007669"/>
    <property type="project" value="UniProtKB-UniRule"/>
</dbReference>
<evidence type="ECO:0000313" key="7">
    <source>
        <dbReference type="Proteomes" id="UP000070483"/>
    </source>
</evidence>
<comment type="pathway">
    <text evidence="1 4">Purine metabolism; IMP biosynthesis via de novo pathway; N(2)-formyl-N(1)-(5-phospho-D-ribosyl)glycinamide from N(1)-(5-phospho-D-ribosyl)glycinamide (10-formyl THF route): step 1/1.</text>
</comment>